<dbReference type="InterPro" id="IPR002358">
    <property type="entry name" value="Ribosomal_uL6_CS"/>
</dbReference>
<dbReference type="SUPFAM" id="SSF56053">
    <property type="entry name" value="Ribosomal protein L6"/>
    <property type="match status" value="2"/>
</dbReference>
<dbReference type="PRINTS" id="PR00059">
    <property type="entry name" value="RIBOSOMALL6"/>
</dbReference>
<dbReference type="InterPro" id="IPR020040">
    <property type="entry name" value="Ribosomal_uL6_a/b-dom"/>
</dbReference>
<keyword evidence="3 4" id="KW-0687">Ribonucleoprotein</keyword>
<reference evidence="7" key="2">
    <citation type="submission" date="2018-05" db="EMBL/GenBank/DDBJ databases">
        <title>Mitochondrial DNA sequences of Heterosigma akashiwo strains.</title>
        <authorList>
            <person name="Ueki S."/>
        </authorList>
    </citation>
    <scope>NUCLEOTIDE SEQUENCE</scope>
    <source>
        <strain evidence="7">CCMP1595</strain>
        <strain evidence="8">HaGS95</strain>
    </source>
</reference>
<comment type="similarity">
    <text evidence="1 4">Belongs to the universal ribosomal protein uL6 family.</text>
</comment>
<evidence type="ECO:0000256" key="2">
    <source>
        <dbReference type="ARBA" id="ARBA00022980"/>
    </source>
</evidence>
<sequence length="177" mass="20045">MKNYCIKIPTTVQLKLNGNKCLLNGPLGQEQIILPKKCNLNFKFGQNQLEISEPSLISKENRQANQTVIGLIQQGIRGVLTGYRKQLELIGIGYRAKIVDRTLELKLGFSHLIFKNVSPFLKLTCPKPNIVVIQGTNLQKINEFAAILQRLRLPEPYKGKGIFYKNQSILRKQGKKS</sequence>
<dbReference type="GO" id="GO:0002181">
    <property type="term" value="P:cytoplasmic translation"/>
    <property type="evidence" value="ECO:0007669"/>
    <property type="project" value="TreeGrafter"/>
</dbReference>
<dbReference type="AlphaFoldDB" id="A0A1D8GXJ4"/>
<proteinExistence type="inferred from homology"/>
<gene>
    <name evidence="6" type="primary">rpl6</name>
</gene>
<dbReference type="GO" id="GO:1990904">
    <property type="term" value="C:ribonucleoprotein complex"/>
    <property type="evidence" value="ECO:0007669"/>
    <property type="project" value="UniProtKB-KW"/>
</dbReference>
<dbReference type="Pfam" id="PF00347">
    <property type="entry name" value="Ribosomal_L6"/>
    <property type="match status" value="1"/>
</dbReference>
<name>A0A1D8GXJ4_HETAK</name>
<evidence type="ECO:0000313" key="6">
    <source>
        <dbReference type="EMBL" id="AOT84812.1"/>
    </source>
</evidence>
<protein>
    <submittedName>
        <fullName evidence="7">Ribosomal protein L6</fullName>
    </submittedName>
    <submittedName>
        <fullName evidence="6">Ribosomal protein large subunit 6</fullName>
    </submittedName>
</protein>
<dbReference type="EMBL" id="KU561547">
    <property type="protein sequence ID" value="AOT84812.1"/>
    <property type="molecule type" value="Genomic_DNA"/>
</dbReference>
<dbReference type="GO" id="GO:0005840">
    <property type="term" value="C:ribosome"/>
    <property type="evidence" value="ECO:0007669"/>
    <property type="project" value="UniProtKB-KW"/>
</dbReference>
<dbReference type="Gene3D" id="3.90.930.12">
    <property type="entry name" value="Ribosomal protein L6, alpha-beta domain"/>
    <property type="match status" value="2"/>
</dbReference>
<keyword evidence="2 4" id="KW-0689">Ribosomal protein</keyword>
<evidence type="ECO:0000313" key="7">
    <source>
        <dbReference type="EMBL" id="BBE27980.1"/>
    </source>
</evidence>
<feature type="domain" description="Large ribosomal subunit protein uL6 alpha-beta" evidence="5">
    <location>
        <begin position="90"/>
        <end position="164"/>
    </location>
</feature>
<accession>A0A1D8GXJ4</accession>
<evidence type="ECO:0000259" key="5">
    <source>
        <dbReference type="Pfam" id="PF00347"/>
    </source>
</evidence>
<evidence type="ECO:0000313" key="8">
    <source>
        <dbReference type="EMBL" id="BBE28056.1"/>
    </source>
</evidence>
<organism evidence="6">
    <name type="scientific">Heterosigma akashiwo</name>
    <name type="common">Chromophytic alga</name>
    <name type="synonym">Heterosigma carterae</name>
    <dbReference type="NCBI Taxonomy" id="2829"/>
    <lineage>
        <taxon>Eukaryota</taxon>
        <taxon>Sar</taxon>
        <taxon>Stramenopiles</taxon>
        <taxon>Ochrophyta</taxon>
        <taxon>Raphidophyceae</taxon>
        <taxon>Chattonellales</taxon>
        <taxon>Chattonellaceae</taxon>
        <taxon>Heterosigma</taxon>
    </lineage>
</organism>
<dbReference type="GO" id="GO:0019843">
    <property type="term" value="F:rRNA binding"/>
    <property type="evidence" value="ECO:0007669"/>
    <property type="project" value="InterPro"/>
</dbReference>
<keyword evidence="6" id="KW-0496">Mitochondrion</keyword>
<geneLocation type="mitochondrion" evidence="6"/>
<dbReference type="InterPro" id="IPR019906">
    <property type="entry name" value="Ribosomal_uL6_bac-type"/>
</dbReference>
<dbReference type="PROSITE" id="PS00525">
    <property type="entry name" value="RIBOSOMAL_L6_1"/>
    <property type="match status" value="1"/>
</dbReference>
<evidence type="ECO:0000256" key="1">
    <source>
        <dbReference type="ARBA" id="ARBA00009356"/>
    </source>
</evidence>
<dbReference type="InterPro" id="IPR000702">
    <property type="entry name" value="Ribosomal_uL6-like"/>
</dbReference>
<dbReference type="InterPro" id="IPR036789">
    <property type="entry name" value="Ribosomal_uL6-like_a/b-dom_sf"/>
</dbReference>
<dbReference type="PANTHER" id="PTHR11655">
    <property type="entry name" value="60S/50S RIBOSOMAL PROTEIN L6/L9"/>
    <property type="match status" value="1"/>
</dbReference>
<dbReference type="EMBL" id="LC384959">
    <property type="protein sequence ID" value="BBE27980.1"/>
    <property type="molecule type" value="Genomic_DNA"/>
</dbReference>
<reference evidence="6" key="1">
    <citation type="submission" date="2016-01" db="EMBL/GenBank/DDBJ databases">
        <title>Mitochondrial genome DNA sequence of Heterosigma akashiwo strain H93616.</title>
        <authorList>
            <person name="Ogura Y."/>
            <person name="Hayashi T."/>
            <person name="Ueki S."/>
        </authorList>
    </citation>
    <scope>NUCLEOTIDE SEQUENCE</scope>
    <source>
        <strain evidence="6">H93616</strain>
    </source>
</reference>
<evidence type="ECO:0000256" key="3">
    <source>
        <dbReference type="ARBA" id="ARBA00023274"/>
    </source>
</evidence>
<dbReference type="PIRSF" id="PIRSF002162">
    <property type="entry name" value="Ribosomal_L6"/>
    <property type="match status" value="1"/>
</dbReference>
<evidence type="ECO:0000256" key="4">
    <source>
        <dbReference type="RuleBase" id="RU003869"/>
    </source>
</evidence>
<dbReference type="PANTHER" id="PTHR11655:SF14">
    <property type="entry name" value="LARGE RIBOSOMAL SUBUNIT PROTEIN UL6M"/>
    <property type="match status" value="1"/>
</dbReference>
<dbReference type="GO" id="GO:0003735">
    <property type="term" value="F:structural constituent of ribosome"/>
    <property type="evidence" value="ECO:0007669"/>
    <property type="project" value="InterPro"/>
</dbReference>
<dbReference type="EMBL" id="LC384961">
    <property type="protein sequence ID" value="BBE28056.1"/>
    <property type="molecule type" value="Genomic_DNA"/>
</dbReference>